<proteinExistence type="predicted"/>
<sequence>MNHGLLPCFDMGSEYEGGPSASNHWLITGLGKGNQASAANASRAKRPARSAGTTSSRSVSCSLVLPHCKKSPPSFGWFKSSVNSFEQTDDLFKLFRCEPRGHMSSRTAQHKLCLPVMALMSHESDKLMFMN</sequence>
<gene>
    <name evidence="2" type="ORF">EYF80_017506</name>
</gene>
<dbReference type="AlphaFoldDB" id="A0A4Z2I4P0"/>
<feature type="region of interest" description="Disordered" evidence="1">
    <location>
        <begin position="36"/>
        <end position="58"/>
    </location>
</feature>
<keyword evidence="3" id="KW-1185">Reference proteome</keyword>
<name>A0A4Z2I4P0_9TELE</name>
<evidence type="ECO:0000313" key="3">
    <source>
        <dbReference type="Proteomes" id="UP000314294"/>
    </source>
</evidence>
<dbReference type="EMBL" id="SRLO01000140">
    <property type="protein sequence ID" value="TNN72222.1"/>
    <property type="molecule type" value="Genomic_DNA"/>
</dbReference>
<evidence type="ECO:0000313" key="2">
    <source>
        <dbReference type="EMBL" id="TNN72222.1"/>
    </source>
</evidence>
<accession>A0A4Z2I4P0</accession>
<reference evidence="2 3" key="1">
    <citation type="submission" date="2019-03" db="EMBL/GenBank/DDBJ databases">
        <title>First draft genome of Liparis tanakae, snailfish: a comprehensive survey of snailfish specific genes.</title>
        <authorList>
            <person name="Kim W."/>
            <person name="Song I."/>
            <person name="Jeong J.-H."/>
            <person name="Kim D."/>
            <person name="Kim S."/>
            <person name="Ryu S."/>
            <person name="Song J.Y."/>
            <person name="Lee S.K."/>
        </authorList>
    </citation>
    <scope>NUCLEOTIDE SEQUENCE [LARGE SCALE GENOMIC DNA]</scope>
    <source>
        <tissue evidence="2">Muscle</tissue>
    </source>
</reference>
<organism evidence="2 3">
    <name type="scientific">Liparis tanakae</name>
    <name type="common">Tanaka's snailfish</name>
    <dbReference type="NCBI Taxonomy" id="230148"/>
    <lineage>
        <taxon>Eukaryota</taxon>
        <taxon>Metazoa</taxon>
        <taxon>Chordata</taxon>
        <taxon>Craniata</taxon>
        <taxon>Vertebrata</taxon>
        <taxon>Euteleostomi</taxon>
        <taxon>Actinopterygii</taxon>
        <taxon>Neopterygii</taxon>
        <taxon>Teleostei</taxon>
        <taxon>Neoteleostei</taxon>
        <taxon>Acanthomorphata</taxon>
        <taxon>Eupercaria</taxon>
        <taxon>Perciformes</taxon>
        <taxon>Cottioidei</taxon>
        <taxon>Cottales</taxon>
        <taxon>Liparidae</taxon>
        <taxon>Liparis</taxon>
    </lineage>
</organism>
<dbReference type="Proteomes" id="UP000314294">
    <property type="component" value="Unassembled WGS sequence"/>
</dbReference>
<comment type="caution">
    <text evidence="2">The sequence shown here is derived from an EMBL/GenBank/DDBJ whole genome shotgun (WGS) entry which is preliminary data.</text>
</comment>
<protein>
    <submittedName>
        <fullName evidence="2">Uncharacterized protein</fullName>
    </submittedName>
</protein>
<evidence type="ECO:0000256" key="1">
    <source>
        <dbReference type="SAM" id="MobiDB-lite"/>
    </source>
</evidence>